<evidence type="ECO:0000256" key="4">
    <source>
        <dbReference type="ARBA" id="ARBA00022701"/>
    </source>
</evidence>
<dbReference type="GO" id="GO:0007020">
    <property type="term" value="P:microtubule nucleation"/>
    <property type="evidence" value="ECO:0007669"/>
    <property type="project" value="InterPro"/>
</dbReference>
<dbReference type="PANTHER" id="PTHR19302">
    <property type="entry name" value="GAMMA TUBULIN COMPLEX PROTEIN"/>
    <property type="match status" value="1"/>
</dbReference>
<accession>A0AAJ7T1Y3</accession>
<evidence type="ECO:0000256" key="9">
    <source>
        <dbReference type="SAM" id="SignalP"/>
    </source>
</evidence>
<dbReference type="Pfam" id="PF04130">
    <property type="entry name" value="GCP_C_terminal"/>
    <property type="match status" value="1"/>
</dbReference>
<gene>
    <name evidence="13" type="primary">TUBGCP4</name>
</gene>
<keyword evidence="3 8" id="KW-0963">Cytoplasm</keyword>
<dbReference type="GO" id="GO:0051225">
    <property type="term" value="P:spindle assembly"/>
    <property type="evidence" value="ECO:0007669"/>
    <property type="project" value="TreeGrafter"/>
</dbReference>
<dbReference type="Pfam" id="PF17681">
    <property type="entry name" value="GCP_N_terminal"/>
    <property type="match status" value="1"/>
</dbReference>
<dbReference type="InterPro" id="IPR041470">
    <property type="entry name" value="GCP_N"/>
</dbReference>
<comment type="function">
    <text evidence="6">Component of the gamma-tubulin ring complex (gTuRC) which mediates microtubule nucleation. The gTuRC regulates the minus-end nucleation of alpha-beta tubulin heterodimers that grow into microtubule protafilaments, a critical step in centrosome duplication and spindle formation.</text>
</comment>
<evidence type="ECO:0000313" key="13">
    <source>
        <dbReference type="RefSeq" id="XP_032809649.1"/>
    </source>
</evidence>
<comment type="subunit">
    <text evidence="7">Component of the gamma-tubulin ring complex (gTuRC) consisting of TUBGCP2, TUBGCP3, TUBGCP4, TUBGCP5 and TUBGCP6 and gamma-tubulin TUBG1 or TUBG2. TUBGCP2, TUBGCP3, TUBGCP4, TUBGCP5 and TUBGCP6 assemble in a 5:5:2:1:1 stoichiometry; each is associated with a gamma-tubulin, thereby arranging 14 gamma-tubulins in a helical manner. Gamma-tubulin at the first position is blocked by TUBGCP3 at the last position, allowing 13 protafilaments to grow into a microtubule. The gTuRC (via TUBGCP3 and TUBGCP6) interacts with ACTB and MZT1; the interactions form a luminal bridge that stabilizes the initial structure during complex assembly. The gTuRC (via TUBGCP2) interacts with MZT2A/MZT2B and CDK5RAP2 (via CM1 motif); the interactions play a role in gTuRC activation. Interacts with NINL. Interacts with ATF5; the ATF5:PCNT:polyglutamylated tubulin (PGT) tripartite unites the mother centriole and the pericentriolar material (PCM) in the centrosome.</text>
</comment>
<keyword evidence="9" id="KW-0732">Signal</keyword>
<dbReference type="GO" id="GO:0005813">
    <property type="term" value="C:centrosome"/>
    <property type="evidence" value="ECO:0007669"/>
    <property type="project" value="UniProtKB-SubCell"/>
</dbReference>
<organism evidence="12 13">
    <name type="scientific">Petromyzon marinus</name>
    <name type="common">Sea lamprey</name>
    <dbReference type="NCBI Taxonomy" id="7757"/>
    <lineage>
        <taxon>Eukaryota</taxon>
        <taxon>Metazoa</taxon>
        <taxon>Chordata</taxon>
        <taxon>Craniata</taxon>
        <taxon>Vertebrata</taxon>
        <taxon>Cyclostomata</taxon>
        <taxon>Hyperoartia</taxon>
        <taxon>Petromyzontiformes</taxon>
        <taxon>Petromyzontidae</taxon>
        <taxon>Petromyzon</taxon>
    </lineage>
</organism>
<proteinExistence type="inferred from homology"/>
<reference evidence="13" key="1">
    <citation type="submission" date="2025-08" db="UniProtKB">
        <authorList>
            <consortium name="RefSeq"/>
        </authorList>
    </citation>
    <scope>IDENTIFICATION</scope>
    <source>
        <tissue evidence="13">Sperm</tissue>
    </source>
</reference>
<dbReference type="Proteomes" id="UP001318040">
    <property type="component" value="Chromosome 13"/>
</dbReference>
<evidence type="ECO:0000256" key="2">
    <source>
        <dbReference type="ARBA" id="ARBA00010337"/>
    </source>
</evidence>
<evidence type="ECO:0000256" key="7">
    <source>
        <dbReference type="ARBA" id="ARBA00093547"/>
    </source>
</evidence>
<dbReference type="GO" id="GO:0000922">
    <property type="term" value="C:spindle pole"/>
    <property type="evidence" value="ECO:0007669"/>
    <property type="project" value="InterPro"/>
</dbReference>
<evidence type="ECO:0000259" key="10">
    <source>
        <dbReference type="Pfam" id="PF04130"/>
    </source>
</evidence>
<dbReference type="GO" id="GO:0005874">
    <property type="term" value="C:microtubule"/>
    <property type="evidence" value="ECO:0007669"/>
    <property type="project" value="UniProtKB-KW"/>
</dbReference>
<evidence type="ECO:0000256" key="1">
    <source>
        <dbReference type="ARBA" id="ARBA00004300"/>
    </source>
</evidence>
<dbReference type="GO" id="GO:0051011">
    <property type="term" value="F:microtubule minus-end binding"/>
    <property type="evidence" value="ECO:0007669"/>
    <property type="project" value="TreeGrafter"/>
</dbReference>
<evidence type="ECO:0000256" key="6">
    <source>
        <dbReference type="ARBA" id="ARBA00093416"/>
    </source>
</evidence>
<dbReference type="GO" id="GO:0031122">
    <property type="term" value="P:cytoplasmic microtubule organization"/>
    <property type="evidence" value="ECO:0007669"/>
    <property type="project" value="TreeGrafter"/>
</dbReference>
<dbReference type="InterPro" id="IPR042241">
    <property type="entry name" value="GCP_C_sf"/>
</dbReference>
<evidence type="ECO:0000256" key="3">
    <source>
        <dbReference type="ARBA" id="ARBA00022490"/>
    </source>
</evidence>
<dbReference type="GO" id="GO:0000930">
    <property type="term" value="C:gamma-tubulin complex"/>
    <property type="evidence" value="ECO:0007669"/>
    <property type="project" value="TreeGrafter"/>
</dbReference>
<dbReference type="GeneID" id="116942152"/>
<name>A0AAJ7T1Y3_PETMA</name>
<feature type="signal peptide" evidence="9">
    <location>
        <begin position="1"/>
        <end position="18"/>
    </location>
</feature>
<evidence type="ECO:0000256" key="8">
    <source>
        <dbReference type="RuleBase" id="RU363050"/>
    </source>
</evidence>
<comment type="subcellular location">
    <subcellularLocation>
        <location evidence="1">Cytoplasm</location>
        <location evidence="1">Cytoskeleton</location>
        <location evidence="1">Microtubule organizing center</location>
        <location evidence="1">Centrosome</location>
    </subcellularLocation>
</comment>
<dbReference type="KEGG" id="pmrn:116942152"/>
<dbReference type="RefSeq" id="XP_032809649.1">
    <property type="nucleotide sequence ID" value="XM_032953758.1"/>
</dbReference>
<dbReference type="GO" id="GO:0000278">
    <property type="term" value="P:mitotic cell cycle"/>
    <property type="evidence" value="ECO:0007669"/>
    <property type="project" value="TreeGrafter"/>
</dbReference>
<dbReference type="Gene3D" id="1.20.120.1900">
    <property type="entry name" value="Gamma-tubulin complex, C-terminal domain"/>
    <property type="match status" value="1"/>
</dbReference>
<dbReference type="InterPro" id="IPR040457">
    <property type="entry name" value="GCP_C"/>
</dbReference>
<feature type="domain" description="Gamma tubulin complex component protein N-terminal" evidence="11">
    <location>
        <begin position="2"/>
        <end position="350"/>
    </location>
</feature>
<keyword evidence="12" id="KW-1185">Reference proteome</keyword>
<dbReference type="AlphaFoldDB" id="A0AAJ7T1Y3"/>
<feature type="chain" id="PRO_5042605985" description="Gamma-tubulin complex component" evidence="9">
    <location>
        <begin position="19"/>
        <end position="664"/>
    </location>
</feature>
<dbReference type="FunFam" id="1.20.120.1900:FF:000001">
    <property type="entry name" value="Gamma-tubulin complex component"/>
    <property type="match status" value="1"/>
</dbReference>
<keyword evidence="5 8" id="KW-0206">Cytoskeleton</keyword>
<protein>
    <recommendedName>
        <fullName evidence="8">Gamma-tubulin complex component</fullName>
    </recommendedName>
</protein>
<evidence type="ECO:0000313" key="12">
    <source>
        <dbReference type="Proteomes" id="UP001318040"/>
    </source>
</evidence>
<dbReference type="GO" id="GO:0043015">
    <property type="term" value="F:gamma-tubulin binding"/>
    <property type="evidence" value="ECO:0007669"/>
    <property type="project" value="InterPro"/>
</dbReference>
<dbReference type="CTD" id="27229"/>
<feature type="domain" description="Gamma tubulin complex component C-terminal" evidence="10">
    <location>
        <begin position="353"/>
        <end position="652"/>
    </location>
</feature>
<evidence type="ECO:0000259" key="11">
    <source>
        <dbReference type="Pfam" id="PF17681"/>
    </source>
</evidence>
<keyword evidence="4 8" id="KW-0493">Microtubule</keyword>
<evidence type="ECO:0000256" key="5">
    <source>
        <dbReference type="ARBA" id="ARBA00023212"/>
    </source>
</evidence>
<comment type="similarity">
    <text evidence="2 8">Belongs to the TUBGCP family.</text>
</comment>
<dbReference type="PANTHER" id="PTHR19302:SF27">
    <property type="entry name" value="GAMMA-TUBULIN COMPLEX COMPONENT 4"/>
    <property type="match status" value="1"/>
</dbReference>
<dbReference type="GO" id="GO:0051321">
    <property type="term" value="P:meiotic cell cycle"/>
    <property type="evidence" value="ECO:0007669"/>
    <property type="project" value="TreeGrafter"/>
</dbReference>
<sequence length="664" mass="75122">MIHELLLALSGFPGSVFAWSRRAGLQVLQDVPFIHPSEVNLLNRICRLGTDYIRFSEFVQQNSSHVQKPQTELAGHKQGMYLRAFCSGLDLVLQSYRQALLDLEQQFLADPHLSVSHVNHSLEQFQLLFPALMVVLDLIKSQKVHGCQILEVIYKHSCSGLPPIRKALEKVLCVCHGVMYKQISAWMLHGLLLDPHQEFFIQQGGATRPEQGAVATPTHSQSEQDDELGIGGVSGRQLRQMQNLHLSKEAVVLKESMRLYSIRPEMLPGYLPHRLAQKVLFVGESVQMFQSQAASQCASGSILKSHEDAFATEIHNLQQQDLFSLLELEMVVDKIRNTVAEHLWKLVVEEADLLGQLKTIKDFYLLGRGELFQAFIDSTQTLLKAPPTAVTEHDVNVALQQAASRVLLDDEHQLHLFHLTISTQARDHREGLSGHEGEAVREPWSGWAALGLSYTVRWPLHILLTPSVLDKYNVMFRYLLEVRRVQAELQRCWAVQMERKSSRMDKSDAVKWRLRNHMAFLVDNLQYYLQVDVLESQFSQLQQQVSSKRDFESIRLAHDAFLANLLATSFILLKPVFHCLHEILGLCHSFSALVTQASPVSDDRVSAQLDSLVKGFSRQSSLLFKILSSVRSQQSNPNLAQLLLRLDYNKYYTLAGGTLGSFGI</sequence>
<dbReference type="InterPro" id="IPR007259">
    <property type="entry name" value="GCP"/>
</dbReference>